<dbReference type="EMBL" id="MCFA01000132">
    <property type="protein sequence ID" value="ORY04772.1"/>
    <property type="molecule type" value="Genomic_DNA"/>
</dbReference>
<feature type="region of interest" description="Disordered" evidence="1">
    <location>
        <begin position="340"/>
        <end position="406"/>
    </location>
</feature>
<proteinExistence type="predicted"/>
<feature type="region of interest" description="Disordered" evidence="1">
    <location>
        <begin position="210"/>
        <end position="278"/>
    </location>
</feature>
<feature type="compositionally biased region" description="Low complexity" evidence="1">
    <location>
        <begin position="581"/>
        <end position="593"/>
    </location>
</feature>
<comment type="caution">
    <text evidence="2">The sequence shown here is derived from an EMBL/GenBank/DDBJ whole genome shotgun (WGS) entry which is preliminary data.</text>
</comment>
<feature type="compositionally biased region" description="Polar residues" evidence="1">
    <location>
        <begin position="649"/>
        <end position="664"/>
    </location>
</feature>
<feature type="compositionally biased region" description="Basic and acidic residues" evidence="1">
    <location>
        <begin position="362"/>
        <end position="373"/>
    </location>
</feature>
<evidence type="ECO:0000256" key="1">
    <source>
        <dbReference type="SAM" id="MobiDB-lite"/>
    </source>
</evidence>
<feature type="compositionally biased region" description="Low complexity" evidence="1">
    <location>
        <begin position="250"/>
        <end position="265"/>
    </location>
</feature>
<sequence length="676" mass="73971">MPTFLVLPEGARFWPVMIRNADESFTLRLLGYRVPESSRVLLTFPPGCQVDTRAQSYPDYSFQCNVHVIPPPQGFHPSYTTPGFLTNDLLVFEPGAISDVPIHDLIPFEPFSQNWVDTSPGGIVSWQGPSPDISVNTSNFDAMHGGSSGQQYQGPGAFGNAGGFGFVDEAQGSQQHLGGWGDFDTIGTFESILGAQQYGGFDLPMTPSSVLNSNDTHGPGNSGKHTHVRSDGGYEQQDKCPADGHIRPGSNSLVVSRSASVSSTVPGRDLCASPKTEPHSGAHLDFDLSKFGGNPDPESTWLPMTPLSPPHGWVSGKEARASSTVDPKKVTSWEPHSSMNLTPISTHSHEIVPPNRVPGPGKESEGIDEDKNFAARKNNTHSEGAAVQVTQRKRGRPRLSSSPSLTQEQLDLLLQHVDSGISYRRMSQDYFPGWSAAVLRYHGMRGGGPSHPSRTGTIEEYDLLINLRKSGLSFATIAKDHLTRWQAPALRRWYQRDPYQRIPKLTKQDESLLMELREKEKMNFGEIAGRYLSTWSPVTLRHKYNMLRPGRAASNPRYTGKTSRYMKDVTSPRPSNDVPNSESASAEPESQPQNGQPLNSTPNERGTVTNSDGSMPSIGLNRDEEPKSDLNFSPNLPDNSIGEPKGRQNLGTTTPSEQRSSNLRSRGDSAEESAEM</sequence>
<keyword evidence="3" id="KW-1185">Reference proteome</keyword>
<organism evidence="2 3">
    <name type="scientific">Clohesyomyces aquaticus</name>
    <dbReference type="NCBI Taxonomy" id="1231657"/>
    <lineage>
        <taxon>Eukaryota</taxon>
        <taxon>Fungi</taxon>
        <taxon>Dikarya</taxon>
        <taxon>Ascomycota</taxon>
        <taxon>Pezizomycotina</taxon>
        <taxon>Dothideomycetes</taxon>
        <taxon>Pleosporomycetidae</taxon>
        <taxon>Pleosporales</taxon>
        <taxon>Lindgomycetaceae</taxon>
        <taxon>Clohesyomyces</taxon>
    </lineage>
</organism>
<protein>
    <submittedName>
        <fullName evidence="2">Uncharacterized protein</fullName>
    </submittedName>
</protein>
<name>A0A1Y1Z3B8_9PLEO</name>
<evidence type="ECO:0000313" key="3">
    <source>
        <dbReference type="Proteomes" id="UP000193144"/>
    </source>
</evidence>
<feature type="compositionally biased region" description="Basic and acidic residues" evidence="1">
    <location>
        <begin position="228"/>
        <end position="246"/>
    </location>
</feature>
<evidence type="ECO:0000313" key="2">
    <source>
        <dbReference type="EMBL" id="ORY04772.1"/>
    </source>
</evidence>
<reference evidence="2 3" key="1">
    <citation type="submission" date="2016-07" db="EMBL/GenBank/DDBJ databases">
        <title>Pervasive Adenine N6-methylation of Active Genes in Fungi.</title>
        <authorList>
            <consortium name="DOE Joint Genome Institute"/>
            <person name="Mondo S.J."/>
            <person name="Dannebaum R.O."/>
            <person name="Kuo R.C."/>
            <person name="Labutti K."/>
            <person name="Haridas S."/>
            <person name="Kuo A."/>
            <person name="Salamov A."/>
            <person name="Ahrendt S.R."/>
            <person name="Lipzen A."/>
            <person name="Sullivan W."/>
            <person name="Andreopoulos W.B."/>
            <person name="Clum A."/>
            <person name="Lindquist E."/>
            <person name="Daum C."/>
            <person name="Ramamoorthy G.K."/>
            <person name="Gryganskyi A."/>
            <person name="Culley D."/>
            <person name="Magnuson J.K."/>
            <person name="James T.Y."/>
            <person name="O'Malley M.A."/>
            <person name="Stajich J.E."/>
            <person name="Spatafora J.W."/>
            <person name="Visel A."/>
            <person name="Grigoriev I.V."/>
        </authorList>
    </citation>
    <scope>NUCLEOTIDE SEQUENCE [LARGE SCALE GENOMIC DNA]</scope>
    <source>
        <strain evidence="2 3">CBS 115471</strain>
    </source>
</reference>
<dbReference type="Proteomes" id="UP000193144">
    <property type="component" value="Unassembled WGS sequence"/>
</dbReference>
<feature type="compositionally biased region" description="Polar residues" evidence="1">
    <location>
        <begin position="594"/>
        <end position="614"/>
    </location>
</feature>
<feature type="region of interest" description="Disordered" evidence="1">
    <location>
        <begin position="550"/>
        <end position="676"/>
    </location>
</feature>
<gene>
    <name evidence="2" type="ORF">BCR34DRAFT_633792</name>
</gene>
<accession>A0A1Y1Z3B8</accession>
<dbReference type="AlphaFoldDB" id="A0A1Y1Z3B8"/>